<feature type="domain" description="Dynamin N-terminal" evidence="7">
    <location>
        <begin position="64"/>
        <end position="219"/>
    </location>
</feature>
<dbReference type="EMBL" id="QOUX01000046">
    <property type="protein sequence ID" value="RXI97816.1"/>
    <property type="molecule type" value="Genomic_DNA"/>
</dbReference>
<keyword evidence="3" id="KW-0378">Hydrolase</keyword>
<evidence type="ECO:0000256" key="2">
    <source>
        <dbReference type="ARBA" id="ARBA00022741"/>
    </source>
</evidence>
<dbReference type="InterPro" id="IPR045063">
    <property type="entry name" value="Dynamin_N"/>
</dbReference>
<keyword evidence="4" id="KW-0342">GTP-binding</keyword>
<dbReference type="Gene3D" id="3.40.50.300">
    <property type="entry name" value="P-loop containing nucleotide triphosphate hydrolases"/>
    <property type="match status" value="2"/>
</dbReference>
<feature type="domain" description="Dynamin N-terminal" evidence="7">
    <location>
        <begin position="647"/>
        <end position="869"/>
    </location>
</feature>
<dbReference type="GO" id="GO:0003924">
    <property type="term" value="F:GTPase activity"/>
    <property type="evidence" value="ECO:0007669"/>
    <property type="project" value="InterPro"/>
</dbReference>
<dbReference type="GO" id="GO:0005525">
    <property type="term" value="F:GTP binding"/>
    <property type="evidence" value="ECO:0007669"/>
    <property type="project" value="UniProtKB-KW"/>
</dbReference>
<keyword evidence="2" id="KW-0547">Nucleotide-binding</keyword>
<dbReference type="InterPro" id="IPR027094">
    <property type="entry name" value="Mitofusin_fam"/>
</dbReference>
<dbReference type="CDD" id="cd09912">
    <property type="entry name" value="DLP_2"/>
    <property type="match status" value="1"/>
</dbReference>
<organism evidence="8 9">
    <name type="scientific">Anaerobacillus alkaliphilus</name>
    <dbReference type="NCBI Taxonomy" id="1548597"/>
    <lineage>
        <taxon>Bacteria</taxon>
        <taxon>Bacillati</taxon>
        <taxon>Bacillota</taxon>
        <taxon>Bacilli</taxon>
        <taxon>Bacillales</taxon>
        <taxon>Bacillaceae</taxon>
        <taxon>Anaerobacillus</taxon>
    </lineage>
</organism>
<evidence type="ECO:0000259" key="7">
    <source>
        <dbReference type="Pfam" id="PF00350"/>
    </source>
</evidence>
<evidence type="ECO:0000256" key="3">
    <source>
        <dbReference type="ARBA" id="ARBA00022801"/>
    </source>
</evidence>
<dbReference type="Pfam" id="PF00350">
    <property type="entry name" value="Dynamin_N"/>
    <property type="match status" value="2"/>
</dbReference>
<accession>A0A4Q0VN98</accession>
<dbReference type="RefSeq" id="WP_129079180.1">
    <property type="nucleotide sequence ID" value="NZ_QOUX01000046.1"/>
</dbReference>
<gene>
    <name evidence="8" type="ORF">DS745_15755</name>
</gene>
<name>A0A4Q0VN98_9BACI</name>
<proteinExistence type="predicted"/>
<keyword evidence="9" id="KW-1185">Reference proteome</keyword>
<dbReference type="PANTHER" id="PTHR10465">
    <property type="entry name" value="TRANSMEMBRANE GTPASE FZO1"/>
    <property type="match status" value="1"/>
</dbReference>
<comment type="subcellular location">
    <subcellularLocation>
        <location evidence="1">Membrane</location>
    </subcellularLocation>
</comment>
<evidence type="ECO:0000256" key="6">
    <source>
        <dbReference type="SAM" id="Coils"/>
    </source>
</evidence>
<dbReference type="AlphaFoldDB" id="A0A4Q0VN98"/>
<dbReference type="Proteomes" id="UP000290649">
    <property type="component" value="Unassembled WGS sequence"/>
</dbReference>
<keyword evidence="6" id="KW-0175">Coiled coil</keyword>
<dbReference type="GO" id="GO:0016020">
    <property type="term" value="C:membrane"/>
    <property type="evidence" value="ECO:0007669"/>
    <property type="project" value="UniProtKB-SubCell"/>
</dbReference>
<evidence type="ECO:0000256" key="1">
    <source>
        <dbReference type="ARBA" id="ARBA00004370"/>
    </source>
</evidence>
<sequence>MILPLFFLLIFSKIRYSRRGKDGAYKVIKEKLQLTLEGAFPFTSEEEHRLVKLREKEQTSTFEVAFCGHFSAGKSTILNTLLGAEVLPTSPIPTSANIIEIKNGIQGLTVHSKEEEPKVWHGEIPWNKVREWGMNGHAISKMTITAPLPFLGDHSCILDTPGVDSTDETHEAVTVEQLYTTDAIVYVMDYNHVQSETNLYFLKQLSLEKKLIYIVVNQIDKHNEEEIPFSMFKRSMEDVFGNWGIKYMGLYFTSMKNQSHSLNQFPIFEKQLKSLLYQSKQLSESTQLRLEHGFYHAVENRLQEEKLDSVSELLTEMKEKGFQTEQLHEEQELSEQLHDLTNYEEKYWEHFDLELGKLFKNVTLFPATTTDKARDWIESLQPDFKVGLLFAKKKTIEEQERRLEKLTSELQDKIKSQLIFHIQSYFQKVDRTQLSNAKEFEEAYGNLSFEVTGEYLKSRVLTNHSSREYVYTFTGEITSSIVREFREKTRALQQLWIQGIKEFIQIEIRNLEKRLDRFKEIKQYSEKINRVENEYGALIEDVQDILKQFPLDRHFQDQILKAMEGTYPEEKKAAFTNVILAQESVIEAEEMTEREVRNIDFSEEDTLHWLSNVKKALYKHQTTTILAQERNQLLDRIERYEKQTFIISLFGAFSAGKSSFANALLGAPVLPVSPNPTTATVSTVQQATEQYPHGTVVVYVKSRQSLEAEIQSVSEQLDVKLSLETISSWTPNMKVFISSWQKTYAEYLLTIKESLAGTDWKLGSERSVSVDDLQGLVADESKACLIEKVFIYYDAPITKKGIVLVDTPGVNSIHGRHTNVAFQQMRSSDAIFYLTYYNHAFSKADQYFLQQMAKVNESFQHDKLYFVINAADLAGSEGELHGVRKHVHDQLLRNGIQEPRLYHLSSKEGLKAKKENLGIETTFSKFERAFYDYTILELKQLSLTMITSELKQFVNKANDSLLFMKEETTTKQKKHEELKIIVQEQTLKVENASLTYAVRDVLHEFEQLVLYLRERMRYVLSDYFGTAINVSVITGNSKKELQEQLVAQIKEWRGLGEYFLKQELEATVIRMEEAIKERAKKWLADEATLLQKELPFLYVNQELSMDPIQVDLDDLHIKIETGNYLSFIKSKKDFFENGMVKNLKEVLVADGVEKSSFLIKDSSERYIQAFEESFVSVEDELKVQLKVAIINELRRFEALFDQGEQSSLEEEFETLRKYLI</sequence>
<dbReference type="SUPFAM" id="SSF52540">
    <property type="entry name" value="P-loop containing nucleoside triphosphate hydrolases"/>
    <property type="match status" value="2"/>
</dbReference>
<evidence type="ECO:0000313" key="9">
    <source>
        <dbReference type="Proteomes" id="UP000290649"/>
    </source>
</evidence>
<dbReference type="PANTHER" id="PTHR10465:SF0">
    <property type="entry name" value="SARCALUMENIN"/>
    <property type="match status" value="1"/>
</dbReference>
<protein>
    <recommendedName>
        <fullName evidence="7">Dynamin N-terminal domain-containing protein</fullName>
    </recommendedName>
</protein>
<feature type="coiled-coil region" evidence="6">
    <location>
        <begin position="501"/>
        <end position="548"/>
    </location>
</feature>
<evidence type="ECO:0000256" key="4">
    <source>
        <dbReference type="ARBA" id="ARBA00023134"/>
    </source>
</evidence>
<evidence type="ECO:0000313" key="8">
    <source>
        <dbReference type="EMBL" id="RXI97816.1"/>
    </source>
</evidence>
<evidence type="ECO:0000256" key="5">
    <source>
        <dbReference type="ARBA" id="ARBA00023136"/>
    </source>
</evidence>
<dbReference type="InterPro" id="IPR027417">
    <property type="entry name" value="P-loop_NTPase"/>
</dbReference>
<dbReference type="OrthoDB" id="5477114at2"/>
<feature type="coiled-coil region" evidence="6">
    <location>
        <begin position="389"/>
        <end position="416"/>
    </location>
</feature>
<comment type="caution">
    <text evidence="8">The sequence shown here is derived from an EMBL/GenBank/DDBJ whole genome shotgun (WGS) entry which is preliminary data.</text>
</comment>
<reference evidence="8 9" key="1">
    <citation type="journal article" date="2019" name="Int. J. Syst. Evol. Microbiol.">
        <title>Anaerobacillus alkaliphilus sp. nov., a novel alkaliphilic and moderately halophilic bacterium.</title>
        <authorList>
            <person name="Borsodi A.K."/>
            <person name="Aszalos J.M."/>
            <person name="Bihari P."/>
            <person name="Nagy I."/>
            <person name="Schumann P."/>
            <person name="Sproer C."/>
            <person name="Kovacs A.L."/>
            <person name="Boka K."/>
            <person name="Dobosy P."/>
            <person name="Ovari M."/>
            <person name="Szili-Kovacs T."/>
            <person name="Toth E."/>
        </authorList>
    </citation>
    <scope>NUCLEOTIDE SEQUENCE [LARGE SCALE GENOMIC DNA]</scope>
    <source>
        <strain evidence="8 9">B16-10</strain>
    </source>
</reference>
<keyword evidence="5" id="KW-0472">Membrane</keyword>